<dbReference type="PATRIC" id="fig|1502723.3.peg.3124"/>
<accession>A0A0D8BF66</accession>
<dbReference type="Proteomes" id="UP000032545">
    <property type="component" value="Unassembled WGS sequence"/>
</dbReference>
<reference evidence="2 3" key="2">
    <citation type="journal article" date="2016" name="Genome Announc.">
        <title>Permanent Draft Genome Sequences for Two Variants of Frankia sp. Strain CpI1, the First Frankia Strain Isolated from Root Nodules of Comptonia peregrina.</title>
        <authorList>
            <person name="Oshone R."/>
            <person name="Hurst S.G.IV."/>
            <person name="Abebe-Akele F."/>
            <person name="Simpson S."/>
            <person name="Morris K."/>
            <person name="Thomas W.K."/>
            <person name="Tisa L.S."/>
        </authorList>
    </citation>
    <scope>NUCLEOTIDE SEQUENCE [LARGE SCALE GENOMIC DNA]</scope>
    <source>
        <strain evidence="3">CpI1-S</strain>
    </source>
</reference>
<evidence type="ECO:0000313" key="3">
    <source>
        <dbReference type="Proteomes" id="UP000032545"/>
    </source>
</evidence>
<dbReference type="SUPFAM" id="SSF55021">
    <property type="entry name" value="ACT-like"/>
    <property type="match status" value="1"/>
</dbReference>
<dbReference type="EMBL" id="JYFN01000028">
    <property type="protein sequence ID" value="KJE22077.1"/>
    <property type="molecule type" value="Genomic_DNA"/>
</dbReference>
<evidence type="ECO:0000259" key="1">
    <source>
        <dbReference type="PROSITE" id="PS51671"/>
    </source>
</evidence>
<keyword evidence="3" id="KW-1185">Reference proteome</keyword>
<sequence length="236" mass="24535">MLNYMSYLLRVVLPDRPGTLGAVATALGAAGIDIVSVTVVERTAAGAVDDLLVMLPPGGLADRAMSAAHSVPGVVVESLRPFLADGGGVASDLDLVDALTERPIDAAATLTELAPGVFNADWAVLLEHVGAGDVRVRETSVGAPTLGGDDLGVPERVRLPLPWLPLDRARRIGPDEGTFPPRWEAVSMELAAAPVGCDRLVILIGRPGGPVFRPSEIERLAHLAGIAASLSRTDRP</sequence>
<dbReference type="InterPro" id="IPR045865">
    <property type="entry name" value="ACT-like_dom_sf"/>
</dbReference>
<dbReference type="RefSeq" id="WP_044886237.1">
    <property type="nucleotide sequence ID" value="NZ_JYFN01000028.1"/>
</dbReference>
<organism evidence="2 3">
    <name type="scientific">Frankia torreyi</name>
    <dbReference type="NCBI Taxonomy" id="1856"/>
    <lineage>
        <taxon>Bacteria</taxon>
        <taxon>Bacillati</taxon>
        <taxon>Actinomycetota</taxon>
        <taxon>Actinomycetes</taxon>
        <taxon>Frankiales</taxon>
        <taxon>Frankiaceae</taxon>
        <taxon>Frankia</taxon>
    </lineage>
</organism>
<feature type="domain" description="ACT" evidence="1">
    <location>
        <begin position="8"/>
        <end position="84"/>
    </location>
</feature>
<comment type="caution">
    <text evidence="2">The sequence shown here is derived from an EMBL/GenBank/DDBJ whole genome shotgun (WGS) entry which is preliminary data.</text>
</comment>
<protein>
    <submittedName>
        <fullName evidence="2">ACT domain-containing protein</fullName>
    </submittedName>
</protein>
<dbReference type="AlphaFoldDB" id="A0A0D8BF66"/>
<dbReference type="Pfam" id="PF01842">
    <property type="entry name" value="ACT"/>
    <property type="match status" value="1"/>
</dbReference>
<dbReference type="Gene3D" id="3.30.70.260">
    <property type="match status" value="1"/>
</dbReference>
<evidence type="ECO:0000313" key="2">
    <source>
        <dbReference type="EMBL" id="KJE22077.1"/>
    </source>
</evidence>
<proteinExistence type="predicted"/>
<reference evidence="3" key="1">
    <citation type="submission" date="2015-02" db="EMBL/GenBank/DDBJ databases">
        <title>Draft Genome of Frankia sp. CpI1-S.</title>
        <authorList>
            <person name="Oshone R.T."/>
            <person name="Ngom M."/>
            <person name="Ghodhbane-Gtari F."/>
            <person name="Gtari M."/>
            <person name="Morris K."/>
            <person name="Thomas K."/>
            <person name="Sen A."/>
            <person name="Tisa L.S."/>
        </authorList>
    </citation>
    <scope>NUCLEOTIDE SEQUENCE [LARGE SCALE GENOMIC DNA]</scope>
    <source>
        <strain evidence="3">CpI1-S</strain>
    </source>
</reference>
<dbReference type="PROSITE" id="PS51671">
    <property type="entry name" value="ACT"/>
    <property type="match status" value="1"/>
</dbReference>
<gene>
    <name evidence="2" type="ORF">FF36_03669</name>
</gene>
<dbReference type="InterPro" id="IPR002912">
    <property type="entry name" value="ACT_dom"/>
</dbReference>
<dbReference type="OrthoDB" id="5243606at2"/>
<name>A0A0D8BF66_9ACTN</name>